<keyword evidence="1" id="KW-1133">Transmembrane helix</keyword>
<name>A0A915LEQ2_ROMCU</name>
<dbReference type="AlphaFoldDB" id="A0A915LEQ2"/>
<keyword evidence="2" id="KW-1185">Reference proteome</keyword>
<dbReference type="Proteomes" id="UP000887565">
    <property type="component" value="Unplaced"/>
</dbReference>
<evidence type="ECO:0000313" key="3">
    <source>
        <dbReference type="WBParaSite" id="nRc.2.0.1.t48331-RA"/>
    </source>
</evidence>
<protein>
    <submittedName>
        <fullName evidence="3">Uncharacterized protein</fullName>
    </submittedName>
</protein>
<sequence length="248" mass="26971">MGRAWPPGTSSAKPYRSTSLLEANDAANDAKPGNMAVLNEFNESVPSNAKIMLIMEPLLMGGMNGVVVVATVVVVVVVVGVVVVVVVVGVVVVVVVVGVVVVVLTLIFAQRTIDHAVEEPRFQNAPRRRLALVDHFGYLCRVAPFLTFDDQLKIKLTIISIKIYQKSIQILPSSTPSLQSWTQSLNFENGTHVPLPHCNCSGFVEQLPGTDVEVMPGMHTQRVEPSVLLPAQSMIESKSKMLKDNRKH</sequence>
<feature type="transmembrane region" description="Helical" evidence="1">
    <location>
        <begin position="85"/>
        <end position="109"/>
    </location>
</feature>
<dbReference type="WBParaSite" id="nRc.2.0.1.t48331-RA">
    <property type="protein sequence ID" value="nRc.2.0.1.t48331-RA"/>
    <property type="gene ID" value="nRc.2.0.1.g48331"/>
</dbReference>
<evidence type="ECO:0000313" key="2">
    <source>
        <dbReference type="Proteomes" id="UP000887565"/>
    </source>
</evidence>
<keyword evidence="1" id="KW-0472">Membrane</keyword>
<evidence type="ECO:0000256" key="1">
    <source>
        <dbReference type="SAM" id="Phobius"/>
    </source>
</evidence>
<accession>A0A915LEQ2</accession>
<organism evidence="2 3">
    <name type="scientific">Romanomermis culicivorax</name>
    <name type="common">Nematode worm</name>
    <dbReference type="NCBI Taxonomy" id="13658"/>
    <lineage>
        <taxon>Eukaryota</taxon>
        <taxon>Metazoa</taxon>
        <taxon>Ecdysozoa</taxon>
        <taxon>Nematoda</taxon>
        <taxon>Enoplea</taxon>
        <taxon>Dorylaimia</taxon>
        <taxon>Mermithida</taxon>
        <taxon>Mermithoidea</taxon>
        <taxon>Mermithidae</taxon>
        <taxon>Romanomermis</taxon>
    </lineage>
</organism>
<feature type="transmembrane region" description="Helical" evidence="1">
    <location>
        <begin position="58"/>
        <end position="79"/>
    </location>
</feature>
<reference evidence="3" key="1">
    <citation type="submission" date="2022-11" db="UniProtKB">
        <authorList>
            <consortium name="WormBaseParasite"/>
        </authorList>
    </citation>
    <scope>IDENTIFICATION</scope>
</reference>
<proteinExistence type="predicted"/>
<keyword evidence="1" id="KW-0812">Transmembrane</keyword>